<evidence type="ECO:0000256" key="1">
    <source>
        <dbReference type="SAM" id="Phobius"/>
    </source>
</evidence>
<feature type="transmembrane region" description="Helical" evidence="1">
    <location>
        <begin position="68"/>
        <end position="87"/>
    </location>
</feature>
<gene>
    <name evidence="2" type="ORF">RGE70_15775</name>
</gene>
<name>A0ABZ0JX54_9GAMM</name>
<protein>
    <submittedName>
        <fullName evidence="2">Uncharacterized protein</fullName>
    </submittedName>
</protein>
<accession>A0ABZ0JX54</accession>
<organism evidence="2 3">
    <name type="scientific">Shewanella youngdeokensis</name>
    <dbReference type="NCBI Taxonomy" id="2999068"/>
    <lineage>
        <taxon>Bacteria</taxon>
        <taxon>Pseudomonadati</taxon>
        <taxon>Pseudomonadota</taxon>
        <taxon>Gammaproteobacteria</taxon>
        <taxon>Alteromonadales</taxon>
        <taxon>Shewanellaceae</taxon>
        <taxon>Shewanella</taxon>
    </lineage>
</organism>
<keyword evidence="1" id="KW-1133">Transmembrane helix</keyword>
<evidence type="ECO:0000313" key="3">
    <source>
        <dbReference type="Proteomes" id="UP001529491"/>
    </source>
</evidence>
<dbReference type="Proteomes" id="UP001529491">
    <property type="component" value="Chromosome"/>
</dbReference>
<keyword evidence="1" id="KW-0812">Transmembrane</keyword>
<proteinExistence type="predicted"/>
<keyword evidence="1" id="KW-0472">Membrane</keyword>
<dbReference type="RefSeq" id="WP_310472392.1">
    <property type="nucleotide sequence ID" value="NZ_CP136522.1"/>
</dbReference>
<dbReference type="EMBL" id="CP136522">
    <property type="protein sequence ID" value="WOT04756.1"/>
    <property type="molecule type" value="Genomic_DNA"/>
</dbReference>
<feature type="transmembrane region" description="Helical" evidence="1">
    <location>
        <begin position="45"/>
        <end position="62"/>
    </location>
</feature>
<reference evidence="2 3" key="1">
    <citation type="submission" date="2023-10" db="EMBL/GenBank/DDBJ databases">
        <title>Complete genome sequence of Shewanella sp. DAU334.</title>
        <authorList>
            <person name="Lee Y.-S."/>
            <person name="Jeong H.-R."/>
            <person name="Hwang E.-J."/>
            <person name="Choi Y.-L."/>
            <person name="Kim G.-D."/>
        </authorList>
    </citation>
    <scope>NUCLEOTIDE SEQUENCE [LARGE SCALE GENOMIC DNA]</scope>
    <source>
        <strain evidence="2 3">DAU334</strain>
    </source>
</reference>
<keyword evidence="3" id="KW-1185">Reference proteome</keyword>
<evidence type="ECO:0000313" key="2">
    <source>
        <dbReference type="EMBL" id="WOT04756.1"/>
    </source>
</evidence>
<sequence>MICAHCSKPFAIDRIVNQRGKGLNAEIQCPLCQAWLGRSAAMARVKMASFYIGFIAMVWGYFDDSMRNFCIPVSIFAVMLLLVCHMMDHIKVTETPEIEDTSEQRQKYR</sequence>